<sequence length="339" mass="36611">MPATAPTPARALRCLQLITTLRGLWLTLREIRALTLPSLSRPDHVLAGMLRASRRRTTDRIAALQAILARIDAYERDHHAELTGQRPLWDEPGKSLTLIPGTGATVVCTSPTTKGRSPYPMNENTVAARLIDKLLGAPDNPGNDAKSHLMRVAVQLLADGDPITPAQLAAAAGVTEIELERAIVGKDIEYDDRGRIVGWGLTSSPTPHKFAVDGRQFYTWSAPDTLIFPAVIARAAQVESSCPTTGTTIRLTIDPDTGITALEPSTAVVSIVDPSRVDADAVRATVCDPQRFFATADAARDWQSRYPGMTVLSVAEAYTQIMRPLATAVLADHPPRRCC</sequence>
<dbReference type="GO" id="GO:0018836">
    <property type="term" value="F:alkylmercury lyase activity"/>
    <property type="evidence" value="ECO:0007669"/>
    <property type="project" value="UniProtKB-EC"/>
</dbReference>
<comment type="similarity">
    <text evidence="2">Belongs to the MerB family.</text>
</comment>
<dbReference type="Gene3D" id="3.30.450.410">
    <property type="match status" value="1"/>
</dbReference>
<evidence type="ECO:0000256" key="2">
    <source>
        <dbReference type="ARBA" id="ARBA00009443"/>
    </source>
</evidence>
<dbReference type="SUPFAM" id="SSF160387">
    <property type="entry name" value="NosL/MerB-like"/>
    <property type="match status" value="1"/>
</dbReference>
<comment type="catalytic activity">
    <reaction evidence="1">
        <text>an alkylmercury + H(+) = an alkane + Hg(2+)</text>
        <dbReference type="Rhea" id="RHEA:18777"/>
        <dbReference type="ChEBI" id="CHEBI:15378"/>
        <dbReference type="ChEBI" id="CHEBI:16793"/>
        <dbReference type="ChEBI" id="CHEBI:18310"/>
        <dbReference type="ChEBI" id="CHEBI:83725"/>
        <dbReference type="EC" id="4.99.1.2"/>
    </reaction>
</comment>
<evidence type="ECO:0000256" key="4">
    <source>
        <dbReference type="ARBA" id="ARBA00018180"/>
    </source>
</evidence>
<gene>
    <name evidence="11" type="primary">merB_1</name>
    <name evidence="11" type="ORF">BIN_B_04300</name>
</gene>
<dbReference type="NCBIfam" id="NF009710">
    <property type="entry name" value="PRK13239.1"/>
    <property type="match status" value="1"/>
</dbReference>
<comment type="function">
    <text evidence="8">Cleaves the carbon-mercury bond of organomercurials such as phenylmercuric acetate. One product is Hg(2+), which is subsequently detoxified by the mercuric reductase.</text>
</comment>
<dbReference type="EMBL" id="LR589125">
    <property type="protein sequence ID" value="VTP01956.1"/>
    <property type="molecule type" value="Genomic_DNA"/>
</dbReference>
<dbReference type="InterPro" id="IPR004927">
    <property type="entry name" value="MerB"/>
</dbReference>
<keyword evidence="7 11" id="KW-0456">Lyase</keyword>
<dbReference type="Pfam" id="PF12324">
    <property type="entry name" value="HTH_15"/>
    <property type="match status" value="1"/>
</dbReference>
<dbReference type="NCBIfam" id="NF033555">
    <property type="entry name" value="lyase_MerB"/>
    <property type="match status" value="1"/>
</dbReference>
<evidence type="ECO:0000256" key="3">
    <source>
        <dbReference type="ARBA" id="ARBA00013237"/>
    </source>
</evidence>
<evidence type="ECO:0000256" key="8">
    <source>
        <dbReference type="ARBA" id="ARBA00025326"/>
    </source>
</evidence>
<keyword evidence="5" id="KW-0475">Mercuric resistance</keyword>
<dbReference type="SUPFAM" id="SSF46785">
    <property type="entry name" value="Winged helix' DNA-binding domain"/>
    <property type="match status" value="1"/>
</dbReference>
<feature type="domain" description="Alkylmercury lyase helix-turn-helix" evidence="10">
    <location>
        <begin position="127"/>
        <end position="200"/>
    </location>
</feature>
<dbReference type="InterPro" id="IPR036390">
    <property type="entry name" value="WH_DNA-bd_sf"/>
</dbReference>
<dbReference type="InterPro" id="IPR024259">
    <property type="entry name" value="MerB_HTH_dom"/>
</dbReference>
<protein>
    <recommendedName>
        <fullName evidence="4">Alkylmercury lyase</fullName>
        <ecNumber evidence="3">4.99.1.2</ecNumber>
    </recommendedName>
    <alternativeName>
        <fullName evidence="9">Organomercurial lyase</fullName>
    </alternativeName>
</protein>
<dbReference type="Pfam" id="PF03243">
    <property type="entry name" value="MerB"/>
    <property type="match status" value="1"/>
</dbReference>
<name>A0A653EYZ4_9MYCO</name>
<evidence type="ECO:0000256" key="9">
    <source>
        <dbReference type="ARBA" id="ARBA00031271"/>
    </source>
</evidence>
<evidence type="ECO:0000256" key="1">
    <source>
        <dbReference type="ARBA" id="ARBA00000165"/>
    </source>
</evidence>
<dbReference type="EC" id="4.99.1.2" evidence="3"/>
<keyword evidence="6" id="KW-0476">Mercury</keyword>
<proteinExistence type="inferred from homology"/>
<dbReference type="PRINTS" id="PR01699">
    <property type="entry name" value="ORGNOHGLYASE"/>
</dbReference>
<dbReference type="InterPro" id="IPR053717">
    <property type="entry name" value="MerB_lyase_sf"/>
</dbReference>
<dbReference type="GO" id="GO:0046689">
    <property type="term" value="P:response to mercury ion"/>
    <property type="evidence" value="ECO:0007669"/>
    <property type="project" value="UniProtKB-KW"/>
</dbReference>
<evidence type="ECO:0000256" key="6">
    <source>
        <dbReference type="ARBA" id="ARBA00022914"/>
    </source>
</evidence>
<organism evidence="11">
    <name type="scientific">Mycobacterium riyadhense</name>
    <dbReference type="NCBI Taxonomy" id="486698"/>
    <lineage>
        <taxon>Bacteria</taxon>
        <taxon>Bacillati</taxon>
        <taxon>Actinomycetota</taxon>
        <taxon>Actinomycetes</taxon>
        <taxon>Mycobacteriales</taxon>
        <taxon>Mycobacteriaceae</taxon>
        <taxon>Mycobacterium</taxon>
    </lineage>
</organism>
<reference evidence="11" key="1">
    <citation type="submission" date="2019-05" db="EMBL/GenBank/DDBJ databases">
        <authorList>
            <person name="Naeem R."/>
            <person name="Antony C."/>
            <person name="Guan Q."/>
        </authorList>
    </citation>
    <scope>NUCLEOTIDE SEQUENCE</scope>
    <source>
        <strain evidence="11">2</strain>
    </source>
</reference>
<accession>A0A653EYZ4</accession>
<evidence type="ECO:0000256" key="7">
    <source>
        <dbReference type="ARBA" id="ARBA00023239"/>
    </source>
</evidence>
<evidence type="ECO:0000259" key="10">
    <source>
        <dbReference type="Pfam" id="PF12324"/>
    </source>
</evidence>
<evidence type="ECO:0000256" key="5">
    <source>
        <dbReference type="ARBA" id="ARBA00022466"/>
    </source>
</evidence>
<evidence type="ECO:0000313" key="11">
    <source>
        <dbReference type="EMBL" id="VTP01956.1"/>
    </source>
</evidence>
<dbReference type="AlphaFoldDB" id="A0A653EYZ4"/>